<evidence type="ECO:0000256" key="1">
    <source>
        <dbReference type="SAM" id="MobiDB-lite"/>
    </source>
</evidence>
<dbReference type="EMBL" id="CM008048">
    <property type="protein sequence ID" value="PVH61418.1"/>
    <property type="molecule type" value="Genomic_DNA"/>
</dbReference>
<name>A0A2T8KGX7_9POAL</name>
<proteinExistence type="predicted"/>
<dbReference type="Proteomes" id="UP000243499">
    <property type="component" value="Chromosome 3"/>
</dbReference>
<organism evidence="2">
    <name type="scientific">Panicum hallii</name>
    <dbReference type="NCBI Taxonomy" id="206008"/>
    <lineage>
        <taxon>Eukaryota</taxon>
        <taxon>Viridiplantae</taxon>
        <taxon>Streptophyta</taxon>
        <taxon>Embryophyta</taxon>
        <taxon>Tracheophyta</taxon>
        <taxon>Spermatophyta</taxon>
        <taxon>Magnoliopsida</taxon>
        <taxon>Liliopsida</taxon>
        <taxon>Poales</taxon>
        <taxon>Poaceae</taxon>
        <taxon>PACMAD clade</taxon>
        <taxon>Panicoideae</taxon>
        <taxon>Panicodae</taxon>
        <taxon>Paniceae</taxon>
        <taxon>Panicinae</taxon>
        <taxon>Panicum</taxon>
        <taxon>Panicum sect. Panicum</taxon>
    </lineage>
</organism>
<evidence type="ECO:0000313" key="2">
    <source>
        <dbReference type="EMBL" id="PVH61418.1"/>
    </source>
</evidence>
<dbReference type="Gramene" id="PVH61418">
    <property type="protein sequence ID" value="PVH61418"/>
    <property type="gene ID" value="PAHAL_3G033000"/>
</dbReference>
<feature type="region of interest" description="Disordered" evidence="1">
    <location>
        <begin position="1"/>
        <end position="112"/>
    </location>
</feature>
<accession>A0A2T8KGX7</accession>
<sequence>MDRCCTGRDAKTTLGKGQRHRAGAVEEEVAERERRRRSNECEPSAAIPAEGHRSQGPPPSRSRALSGGQIRFPGGERRLRVGGDFTAAASAGRLRGGDSSTGAGNPSAVACS</sequence>
<gene>
    <name evidence="2" type="ORF">PAHAL_3G033000</name>
</gene>
<dbReference type="AlphaFoldDB" id="A0A2T8KGX7"/>
<protein>
    <submittedName>
        <fullName evidence="2">Uncharacterized protein</fullName>
    </submittedName>
</protein>
<reference evidence="2" key="1">
    <citation type="submission" date="2018-04" db="EMBL/GenBank/DDBJ databases">
        <title>WGS assembly of Panicum hallii.</title>
        <authorList>
            <person name="Lovell J."/>
            <person name="Jenkins J."/>
            <person name="Lowry D."/>
            <person name="Mamidi S."/>
            <person name="Sreedasyam A."/>
            <person name="Weng X."/>
            <person name="Barry K."/>
            <person name="Bonette J."/>
            <person name="Campitelli B."/>
            <person name="Daum C."/>
            <person name="Gordon S."/>
            <person name="Gould B."/>
            <person name="Lipzen A."/>
            <person name="Macqueen A."/>
            <person name="Palacio-Mejia J."/>
            <person name="Plott C."/>
            <person name="Shakirov E."/>
            <person name="Shu S."/>
            <person name="Yoshinaga Y."/>
            <person name="Zane M."/>
            <person name="Rokhsar D."/>
            <person name="Grimwood J."/>
            <person name="Schmutz J."/>
            <person name="Juenger T."/>
        </authorList>
    </citation>
    <scope>NUCLEOTIDE SEQUENCE [LARGE SCALE GENOMIC DNA]</scope>
    <source>
        <strain evidence="2">FIL2</strain>
    </source>
</reference>
<feature type="compositionally biased region" description="Basic and acidic residues" evidence="1">
    <location>
        <begin position="1"/>
        <end position="11"/>
    </location>
</feature>